<evidence type="ECO:0000313" key="4">
    <source>
        <dbReference type="EMBL" id="JAV82753.1"/>
    </source>
</evidence>
<evidence type="ECO:0000256" key="1">
    <source>
        <dbReference type="ARBA" id="ARBA00023209"/>
    </source>
</evidence>
<keyword evidence="1" id="KW-0594">Phospholipid biosynthesis</keyword>
<evidence type="ECO:0008006" key="5">
    <source>
        <dbReference type="Google" id="ProtNLM"/>
    </source>
</evidence>
<dbReference type="GO" id="GO:0005737">
    <property type="term" value="C:cytoplasm"/>
    <property type="evidence" value="ECO:0007669"/>
    <property type="project" value="TreeGrafter"/>
</dbReference>
<dbReference type="EMBL" id="GEZM01036374">
    <property type="protein sequence ID" value="JAV82753.1"/>
    <property type="molecule type" value="Transcribed_RNA"/>
</dbReference>
<keyword evidence="1" id="KW-0443">Lipid metabolism</keyword>
<dbReference type="Pfam" id="PF01633">
    <property type="entry name" value="Choline_kinase"/>
    <property type="match status" value="1"/>
</dbReference>
<comment type="similarity">
    <text evidence="3">Belongs to the choline/ethanolamine kinase family.</text>
</comment>
<keyword evidence="1" id="KW-0444">Lipid biosynthesis</keyword>
<protein>
    <recommendedName>
        <fullName evidence="5">Choline kinase N-terminal domain-containing protein</fullName>
    </recommendedName>
</protein>
<proteinExistence type="inferred from homology"/>
<dbReference type="AlphaFoldDB" id="A0A1Y1MAR5"/>
<dbReference type="SUPFAM" id="SSF56112">
    <property type="entry name" value="Protein kinase-like (PK-like)"/>
    <property type="match status" value="1"/>
</dbReference>
<dbReference type="PANTHER" id="PTHR22603:SF93">
    <property type="entry name" value="RE24176P"/>
    <property type="match status" value="1"/>
</dbReference>
<sequence length="206" mass="24551">MERWLKSSEERFSGDVPAAVKHLKEMSLRREFLWLKQRLQMENSPVVFCHNDMQEGNILMIEDDTVTSNADAKLVLIDFEYCSYNYRAFDIANHFLEWTYDYTEKQQPYFKVTPENYPSNLQRLKYICHYLKETGSAENPLDVLREVEIFSLASHFFWALWSIVNTKSSQITFGYWEYAVERLNAYNELKTRLHKQGIKRKADGPY</sequence>
<name>A0A1Y1MAR5_PHOPY</name>
<dbReference type="PANTHER" id="PTHR22603">
    <property type="entry name" value="CHOLINE/ETHANOALAMINE KINASE"/>
    <property type="match status" value="1"/>
</dbReference>
<organism evidence="4">
    <name type="scientific">Photinus pyralis</name>
    <name type="common">Common eastern firefly</name>
    <name type="synonym">Lampyris pyralis</name>
    <dbReference type="NCBI Taxonomy" id="7054"/>
    <lineage>
        <taxon>Eukaryota</taxon>
        <taxon>Metazoa</taxon>
        <taxon>Ecdysozoa</taxon>
        <taxon>Arthropoda</taxon>
        <taxon>Hexapoda</taxon>
        <taxon>Insecta</taxon>
        <taxon>Pterygota</taxon>
        <taxon>Neoptera</taxon>
        <taxon>Endopterygota</taxon>
        <taxon>Coleoptera</taxon>
        <taxon>Polyphaga</taxon>
        <taxon>Elateriformia</taxon>
        <taxon>Elateroidea</taxon>
        <taxon>Lampyridae</taxon>
        <taxon>Lampyrinae</taxon>
        <taxon>Photinus</taxon>
    </lineage>
</organism>
<dbReference type="InterPro" id="IPR011009">
    <property type="entry name" value="Kinase-like_dom_sf"/>
</dbReference>
<dbReference type="GO" id="GO:0004305">
    <property type="term" value="F:ethanolamine kinase activity"/>
    <property type="evidence" value="ECO:0007669"/>
    <property type="project" value="TreeGrafter"/>
</dbReference>
<accession>A0A1Y1MAR5</accession>
<dbReference type="GO" id="GO:0006646">
    <property type="term" value="P:phosphatidylethanolamine biosynthetic process"/>
    <property type="evidence" value="ECO:0007669"/>
    <property type="project" value="TreeGrafter"/>
</dbReference>
<keyword evidence="2" id="KW-1208">Phospholipid metabolism</keyword>
<evidence type="ECO:0000256" key="3">
    <source>
        <dbReference type="ARBA" id="ARBA00038211"/>
    </source>
</evidence>
<evidence type="ECO:0000256" key="2">
    <source>
        <dbReference type="ARBA" id="ARBA00023264"/>
    </source>
</evidence>
<dbReference type="GO" id="GO:0004103">
    <property type="term" value="F:choline kinase activity"/>
    <property type="evidence" value="ECO:0007669"/>
    <property type="project" value="TreeGrafter"/>
</dbReference>
<reference evidence="4" key="1">
    <citation type="journal article" date="2016" name="Sci. Rep.">
        <title>Molecular characterization of firefly nuptial gifts: a multi-omics approach sheds light on postcopulatory sexual selection.</title>
        <authorList>
            <person name="Al-Wathiqui N."/>
            <person name="Fallon T.R."/>
            <person name="South A."/>
            <person name="Weng J.K."/>
            <person name="Lewis S.M."/>
        </authorList>
    </citation>
    <scope>NUCLEOTIDE SEQUENCE</scope>
</reference>
<dbReference type="Gene3D" id="3.90.1200.10">
    <property type="match status" value="1"/>
</dbReference>